<protein>
    <recommendedName>
        <fullName evidence="11">Enoyl reductase (ER) domain-containing protein</fullName>
    </recommendedName>
</protein>
<feature type="domain" description="Alcohol dehydrogenase-like N-terminal" evidence="8">
    <location>
        <begin position="44"/>
        <end position="160"/>
    </location>
</feature>
<feature type="domain" description="Alcohol dehydrogenase-like C-terminal" evidence="7">
    <location>
        <begin position="203"/>
        <end position="343"/>
    </location>
</feature>
<evidence type="ECO:0000256" key="2">
    <source>
        <dbReference type="ARBA" id="ARBA00008072"/>
    </source>
</evidence>
<dbReference type="OrthoDB" id="5363962at2759"/>
<keyword evidence="4 6" id="KW-0862">Zinc</keyword>
<evidence type="ECO:0000256" key="4">
    <source>
        <dbReference type="ARBA" id="ARBA00022833"/>
    </source>
</evidence>
<keyword evidence="3 6" id="KW-0479">Metal-binding</keyword>
<dbReference type="InterPro" id="IPR013149">
    <property type="entry name" value="ADH-like_C"/>
</dbReference>
<dbReference type="Gene3D" id="3.90.180.10">
    <property type="entry name" value="Medium-chain alcohol dehydrogenases, catalytic domain"/>
    <property type="match status" value="1"/>
</dbReference>
<dbReference type="AlphaFoldDB" id="A0A1E3Q268"/>
<dbReference type="SUPFAM" id="SSF51735">
    <property type="entry name" value="NAD(P)-binding Rossmann-fold domains"/>
    <property type="match status" value="1"/>
</dbReference>
<dbReference type="Proteomes" id="UP000094385">
    <property type="component" value="Unassembled WGS sequence"/>
</dbReference>
<evidence type="ECO:0000259" key="8">
    <source>
        <dbReference type="Pfam" id="PF08240"/>
    </source>
</evidence>
<evidence type="ECO:0000313" key="10">
    <source>
        <dbReference type="Proteomes" id="UP000094385"/>
    </source>
</evidence>
<sequence length="387" mass="41136">MTSRATIPTCNDHSSESIPVVAAVLHGPNDLREEIKTLNPPAPFEVQIKITDTGVCGTDLHYFQYGRNGDFQLKHPLTLGHEAAGIVTALGSAVTSFKVGDRVALEVGVSCSECYLCKSGSYNLCPLLRFRGSCKSVPHYDGTLVQKVNHPAQWCHLVPDGIKDLSLAALAEPLAVSLQGIKRSRLETATKKDNVLVLGAGTVGLLTAFAAKKSGAKTVVIADISADRVNFAVASRIADKAVLLSNKKVESTDPLAPAIASAELLKRRAEVPNGFDAVFECTGVQICVQAAILAAAPATKVVLIGMGHPMQELPIGVAGVKEVDIISVFRYANTYKKALDMVDQDGDVLIKMVTHKFPLTYAAKAIETASLPVDRDGKLVLKVMIGD</sequence>
<dbReference type="GO" id="GO:0003939">
    <property type="term" value="F:L-iditol 2-dehydrogenase (NAD+) activity"/>
    <property type="evidence" value="ECO:0007669"/>
    <property type="project" value="TreeGrafter"/>
</dbReference>
<dbReference type="EMBL" id="KV454297">
    <property type="protein sequence ID" value="ODQ71789.1"/>
    <property type="molecule type" value="Genomic_DNA"/>
</dbReference>
<dbReference type="InterPro" id="IPR045306">
    <property type="entry name" value="SDH-like"/>
</dbReference>
<comment type="cofactor">
    <cofactor evidence="1 6">
        <name>Zn(2+)</name>
        <dbReference type="ChEBI" id="CHEBI:29105"/>
    </cofactor>
</comment>
<dbReference type="InterPro" id="IPR013154">
    <property type="entry name" value="ADH-like_N"/>
</dbReference>
<name>A0A1E3Q268_LIPST</name>
<evidence type="ECO:0000313" key="9">
    <source>
        <dbReference type="EMBL" id="ODQ71789.1"/>
    </source>
</evidence>
<comment type="similarity">
    <text evidence="2 6">Belongs to the zinc-containing alcohol dehydrogenase family.</text>
</comment>
<dbReference type="SUPFAM" id="SSF50129">
    <property type="entry name" value="GroES-like"/>
    <property type="match status" value="1"/>
</dbReference>
<evidence type="ECO:0000259" key="7">
    <source>
        <dbReference type="Pfam" id="PF00107"/>
    </source>
</evidence>
<evidence type="ECO:0000256" key="5">
    <source>
        <dbReference type="ARBA" id="ARBA00023002"/>
    </source>
</evidence>
<reference evidence="9 10" key="1">
    <citation type="journal article" date="2016" name="Proc. Natl. Acad. Sci. U.S.A.">
        <title>Comparative genomics of biotechnologically important yeasts.</title>
        <authorList>
            <person name="Riley R."/>
            <person name="Haridas S."/>
            <person name="Wolfe K.H."/>
            <person name="Lopes M.R."/>
            <person name="Hittinger C.T."/>
            <person name="Goeker M."/>
            <person name="Salamov A.A."/>
            <person name="Wisecaver J.H."/>
            <person name="Long T.M."/>
            <person name="Calvey C.H."/>
            <person name="Aerts A.L."/>
            <person name="Barry K.W."/>
            <person name="Choi C."/>
            <person name="Clum A."/>
            <person name="Coughlan A.Y."/>
            <person name="Deshpande S."/>
            <person name="Douglass A.P."/>
            <person name="Hanson S.J."/>
            <person name="Klenk H.-P."/>
            <person name="LaButti K.M."/>
            <person name="Lapidus A."/>
            <person name="Lindquist E.A."/>
            <person name="Lipzen A.M."/>
            <person name="Meier-Kolthoff J.P."/>
            <person name="Ohm R.A."/>
            <person name="Otillar R.P."/>
            <person name="Pangilinan J.L."/>
            <person name="Peng Y."/>
            <person name="Rokas A."/>
            <person name="Rosa C.A."/>
            <person name="Scheuner C."/>
            <person name="Sibirny A.A."/>
            <person name="Slot J.C."/>
            <person name="Stielow J.B."/>
            <person name="Sun H."/>
            <person name="Kurtzman C.P."/>
            <person name="Blackwell M."/>
            <person name="Grigoriev I.V."/>
            <person name="Jeffries T.W."/>
        </authorList>
    </citation>
    <scope>NUCLEOTIDE SEQUENCE [LARGE SCALE GENOMIC DNA]</scope>
    <source>
        <strain evidence="9 10">NRRL Y-11557</strain>
    </source>
</reference>
<evidence type="ECO:0000256" key="6">
    <source>
        <dbReference type="RuleBase" id="RU361277"/>
    </source>
</evidence>
<dbReference type="GO" id="GO:0008270">
    <property type="term" value="F:zinc ion binding"/>
    <property type="evidence" value="ECO:0007669"/>
    <property type="project" value="InterPro"/>
</dbReference>
<dbReference type="Gene3D" id="3.40.50.720">
    <property type="entry name" value="NAD(P)-binding Rossmann-like Domain"/>
    <property type="match status" value="1"/>
</dbReference>
<proteinExistence type="inferred from homology"/>
<evidence type="ECO:0000256" key="3">
    <source>
        <dbReference type="ARBA" id="ARBA00022723"/>
    </source>
</evidence>
<organism evidence="9 10">
    <name type="scientific">Lipomyces starkeyi NRRL Y-11557</name>
    <dbReference type="NCBI Taxonomy" id="675824"/>
    <lineage>
        <taxon>Eukaryota</taxon>
        <taxon>Fungi</taxon>
        <taxon>Dikarya</taxon>
        <taxon>Ascomycota</taxon>
        <taxon>Saccharomycotina</taxon>
        <taxon>Lipomycetes</taxon>
        <taxon>Lipomycetales</taxon>
        <taxon>Lipomycetaceae</taxon>
        <taxon>Lipomyces</taxon>
    </lineage>
</organism>
<keyword evidence="5" id="KW-0560">Oxidoreductase</keyword>
<dbReference type="GO" id="GO:0006062">
    <property type="term" value="P:sorbitol catabolic process"/>
    <property type="evidence" value="ECO:0007669"/>
    <property type="project" value="TreeGrafter"/>
</dbReference>
<keyword evidence="10" id="KW-1185">Reference proteome</keyword>
<dbReference type="PROSITE" id="PS00059">
    <property type="entry name" value="ADH_ZINC"/>
    <property type="match status" value="1"/>
</dbReference>
<evidence type="ECO:0008006" key="11">
    <source>
        <dbReference type="Google" id="ProtNLM"/>
    </source>
</evidence>
<gene>
    <name evidence="9" type="ORF">LIPSTDRAFT_338832</name>
</gene>
<dbReference type="Pfam" id="PF00107">
    <property type="entry name" value="ADH_zinc_N"/>
    <property type="match status" value="1"/>
</dbReference>
<dbReference type="Pfam" id="PF08240">
    <property type="entry name" value="ADH_N"/>
    <property type="match status" value="1"/>
</dbReference>
<accession>A0A1E3Q268</accession>
<dbReference type="InterPro" id="IPR002328">
    <property type="entry name" value="ADH_Zn_CS"/>
</dbReference>
<evidence type="ECO:0000256" key="1">
    <source>
        <dbReference type="ARBA" id="ARBA00001947"/>
    </source>
</evidence>
<dbReference type="CDD" id="cd05285">
    <property type="entry name" value="sorbitol_DH"/>
    <property type="match status" value="1"/>
</dbReference>
<dbReference type="STRING" id="675824.A0A1E3Q268"/>
<dbReference type="InterPro" id="IPR011032">
    <property type="entry name" value="GroES-like_sf"/>
</dbReference>
<dbReference type="PANTHER" id="PTHR43161:SF25">
    <property type="entry name" value="ALCOHOL DEHYDROGENASE, PUTATIVE (AFU_ORTHOLOGUE AFUA_1G14390)-RELATED"/>
    <property type="match status" value="1"/>
</dbReference>
<dbReference type="InterPro" id="IPR036291">
    <property type="entry name" value="NAD(P)-bd_dom_sf"/>
</dbReference>
<dbReference type="PANTHER" id="PTHR43161">
    <property type="entry name" value="SORBITOL DEHYDROGENASE"/>
    <property type="match status" value="1"/>
</dbReference>